<reference evidence="2" key="1">
    <citation type="submission" date="2020-02" db="EMBL/GenBank/DDBJ databases">
        <authorList>
            <person name="Meier V. D."/>
        </authorList>
    </citation>
    <scope>NUCLEOTIDE SEQUENCE</scope>
    <source>
        <strain evidence="2">AVDCRST_MAG64</strain>
    </source>
</reference>
<protein>
    <submittedName>
        <fullName evidence="2">Uncharacterized protein</fullName>
    </submittedName>
</protein>
<feature type="region of interest" description="Disordered" evidence="1">
    <location>
        <begin position="1"/>
        <end position="49"/>
    </location>
</feature>
<sequence>GRRGAAATRGGDEEPGGRQARHPLAEPEGDRRPARDPPPNGSGRLALPGLQVVRVRAAGPELRPVPALRDPGRGAGLAGLARAARRARTGDRHPGQAQVGARDGRAVDRAG</sequence>
<feature type="compositionally biased region" description="Basic and acidic residues" evidence="1">
    <location>
        <begin position="23"/>
        <end position="35"/>
    </location>
</feature>
<dbReference type="AlphaFoldDB" id="A0A6J4N5D3"/>
<feature type="non-terminal residue" evidence="2">
    <location>
        <position position="111"/>
    </location>
</feature>
<accession>A0A6J4N5D3</accession>
<dbReference type="EMBL" id="CADCUQ010000035">
    <property type="protein sequence ID" value="CAA9373663.1"/>
    <property type="molecule type" value="Genomic_DNA"/>
</dbReference>
<organism evidence="2">
    <name type="scientific">uncultured Phycisphaerae bacterium</name>
    <dbReference type="NCBI Taxonomy" id="904963"/>
    <lineage>
        <taxon>Bacteria</taxon>
        <taxon>Pseudomonadati</taxon>
        <taxon>Planctomycetota</taxon>
        <taxon>Phycisphaerae</taxon>
        <taxon>environmental samples</taxon>
    </lineage>
</organism>
<evidence type="ECO:0000313" key="2">
    <source>
        <dbReference type="EMBL" id="CAA9373663.1"/>
    </source>
</evidence>
<feature type="non-terminal residue" evidence="2">
    <location>
        <position position="1"/>
    </location>
</feature>
<feature type="compositionally biased region" description="Basic and acidic residues" evidence="1">
    <location>
        <begin position="102"/>
        <end position="111"/>
    </location>
</feature>
<feature type="region of interest" description="Disordered" evidence="1">
    <location>
        <begin position="63"/>
        <end position="111"/>
    </location>
</feature>
<proteinExistence type="predicted"/>
<gene>
    <name evidence="2" type="ORF">AVDCRST_MAG64-122</name>
</gene>
<evidence type="ECO:0000256" key="1">
    <source>
        <dbReference type="SAM" id="MobiDB-lite"/>
    </source>
</evidence>
<name>A0A6J4N5D3_9BACT</name>